<organism evidence="3">
    <name type="scientific">Leptospira ellisii</name>
    <dbReference type="NCBI Taxonomy" id="2023197"/>
    <lineage>
        <taxon>Bacteria</taxon>
        <taxon>Pseudomonadati</taxon>
        <taxon>Spirochaetota</taxon>
        <taxon>Spirochaetia</taxon>
        <taxon>Leptospirales</taxon>
        <taxon>Leptospiraceae</taxon>
        <taxon>Leptospira</taxon>
    </lineage>
</organism>
<protein>
    <submittedName>
        <fullName evidence="3">Uncharacterized protein</fullName>
    </submittedName>
</protein>
<dbReference type="RefSeq" id="WP_100747858.1">
    <property type="nucleotide sequence ID" value="NZ_NPEF02000008.1"/>
</dbReference>
<keyword evidence="1" id="KW-1133">Transmembrane helix</keyword>
<evidence type="ECO:0000313" key="2">
    <source>
        <dbReference type="EMBL" id="MDV6235616.1"/>
    </source>
</evidence>
<feature type="transmembrane region" description="Helical" evidence="1">
    <location>
        <begin position="185"/>
        <end position="208"/>
    </location>
</feature>
<keyword evidence="1" id="KW-0812">Transmembrane</keyword>
<dbReference type="EMBL" id="NPEF02000008">
    <property type="protein sequence ID" value="MDV6235616.1"/>
    <property type="molecule type" value="Genomic_DNA"/>
</dbReference>
<sequence>MKRDRIFIFLLFCFSYLSVLEAQVQIPAPAPEKTAAPKVERKDLLLRRSMLEWHQIAGFVTLGLWLATNLEGEKAKDSLYRKSDEYAQLILLTRPEYANNDPLYAVAIGQGLNQNSIAADYLLLKDPAANFPLYLALKSQEEWEAKHSGSSHKQLAYATFGMYFLTAGLAYFAPKRIVDSEDSDVNIYSPIFAHKALIPIHLASMLLLPSLGQRIAKDGPDAVRDMQQAGWIGFGAFSLSLLVITF</sequence>
<evidence type="ECO:0000313" key="4">
    <source>
        <dbReference type="Proteomes" id="UP000232122"/>
    </source>
</evidence>
<dbReference type="OrthoDB" id="342729at2"/>
<reference evidence="2 4" key="2">
    <citation type="journal article" date="2018" name="Microb. Genom.">
        <title>Deciphering the unexplored Leptospira diversity from soils uncovers genomic evolution to virulence.</title>
        <authorList>
            <person name="Thibeaux R."/>
            <person name="Iraola G."/>
            <person name="Ferres I."/>
            <person name="Bierque E."/>
            <person name="Girault D."/>
            <person name="Soupe-Gilbert M.E."/>
            <person name="Picardeau M."/>
            <person name="Goarant C."/>
        </authorList>
    </citation>
    <scope>NUCLEOTIDE SEQUENCE [LARGE SCALE GENOMIC DNA]</scope>
    <source>
        <strain evidence="2 4">ATI7-C-A5</strain>
    </source>
</reference>
<accession>A0A2N0B8U8</accession>
<accession>A0A2N0BHJ5</accession>
<dbReference type="EMBL" id="NPEF01000095">
    <property type="protein sequence ID" value="PJZ92928.1"/>
    <property type="molecule type" value="Genomic_DNA"/>
</dbReference>
<dbReference type="Proteomes" id="UP000232122">
    <property type="component" value="Unassembled WGS sequence"/>
</dbReference>
<keyword evidence="4" id="KW-1185">Reference proteome</keyword>
<gene>
    <name evidence="2" type="ORF">CH379_008265</name>
    <name evidence="3" type="ORF">CH379_10565</name>
</gene>
<reference evidence="3" key="1">
    <citation type="submission" date="2017-07" db="EMBL/GenBank/DDBJ databases">
        <title>Leptospira spp. isolated from tropical soils.</title>
        <authorList>
            <person name="Thibeaux R."/>
            <person name="Iraola G."/>
            <person name="Ferres I."/>
            <person name="Bierque E."/>
            <person name="Girault D."/>
            <person name="Soupe-Gilbert M.-E."/>
            <person name="Picardeau M."/>
            <person name="Goarant C."/>
        </authorList>
    </citation>
    <scope>NUCLEOTIDE SEQUENCE [LARGE SCALE GENOMIC DNA]</scope>
    <source>
        <strain evidence="3">ATI7-C-A5</strain>
    </source>
</reference>
<name>A0A2N0BHJ5_9LEPT</name>
<comment type="caution">
    <text evidence="3">The sequence shown here is derived from an EMBL/GenBank/DDBJ whole genome shotgun (WGS) entry which is preliminary data.</text>
</comment>
<proteinExistence type="predicted"/>
<evidence type="ECO:0000313" key="3">
    <source>
        <dbReference type="EMBL" id="PJZ92928.1"/>
    </source>
</evidence>
<feature type="transmembrane region" description="Helical" evidence="1">
    <location>
        <begin position="155"/>
        <end position="173"/>
    </location>
</feature>
<keyword evidence="1" id="KW-0472">Membrane</keyword>
<reference evidence="2" key="3">
    <citation type="submission" date="2023-10" db="EMBL/GenBank/DDBJ databases">
        <authorList>
            <person name="Picardeau M."/>
            <person name="Thibeaux R."/>
        </authorList>
    </citation>
    <scope>NUCLEOTIDE SEQUENCE</scope>
    <source>
        <strain evidence="2">ATI7-C-A5</strain>
    </source>
</reference>
<feature type="transmembrane region" description="Helical" evidence="1">
    <location>
        <begin position="229"/>
        <end position="245"/>
    </location>
</feature>
<dbReference type="AlphaFoldDB" id="A0A2N0BHJ5"/>
<evidence type="ECO:0000256" key="1">
    <source>
        <dbReference type="SAM" id="Phobius"/>
    </source>
</evidence>